<evidence type="ECO:0000256" key="2">
    <source>
        <dbReference type="ARBA" id="ARBA00005988"/>
    </source>
</evidence>
<evidence type="ECO:0000259" key="8">
    <source>
        <dbReference type="SMART" id="SM00631"/>
    </source>
</evidence>
<dbReference type="InterPro" id="IPR000834">
    <property type="entry name" value="Peptidase_M14"/>
</dbReference>
<reference evidence="9 10" key="1">
    <citation type="submission" date="2019-11" db="EMBL/GenBank/DDBJ databases">
        <title>Comparative genomics of hydrocarbon-degrading Desulfosarcina strains.</title>
        <authorList>
            <person name="Watanabe M."/>
            <person name="Kojima H."/>
            <person name="Fukui M."/>
        </authorList>
    </citation>
    <scope>NUCLEOTIDE SEQUENCE [LARGE SCALE GENOMIC DNA]</scope>
    <source>
        <strain evidence="9 10">PL12</strain>
    </source>
</reference>
<keyword evidence="4" id="KW-0378">Hydrolase</keyword>
<feature type="domain" description="Peptidase M14" evidence="8">
    <location>
        <begin position="49"/>
        <end position="286"/>
    </location>
</feature>
<evidence type="ECO:0000256" key="7">
    <source>
        <dbReference type="SAM" id="MobiDB-lite"/>
    </source>
</evidence>
<comment type="cofactor">
    <cofactor evidence="1">
        <name>Zn(2+)</name>
        <dbReference type="ChEBI" id="CHEBI:29105"/>
    </cofactor>
</comment>
<evidence type="ECO:0000256" key="5">
    <source>
        <dbReference type="ARBA" id="ARBA00022833"/>
    </source>
</evidence>
<dbReference type="Proteomes" id="UP000427906">
    <property type="component" value="Chromosome"/>
</dbReference>
<keyword evidence="6" id="KW-0482">Metalloprotease</keyword>
<keyword evidence="10" id="KW-1185">Reference proteome</keyword>
<organism evidence="9 10">
    <name type="scientific">Desulfosarcina alkanivorans</name>
    <dbReference type="NCBI Taxonomy" id="571177"/>
    <lineage>
        <taxon>Bacteria</taxon>
        <taxon>Pseudomonadati</taxon>
        <taxon>Thermodesulfobacteriota</taxon>
        <taxon>Desulfobacteria</taxon>
        <taxon>Desulfobacterales</taxon>
        <taxon>Desulfosarcinaceae</taxon>
        <taxon>Desulfosarcina</taxon>
    </lineage>
</organism>
<dbReference type="GO" id="GO:0006508">
    <property type="term" value="P:proteolysis"/>
    <property type="evidence" value="ECO:0007669"/>
    <property type="project" value="UniProtKB-KW"/>
</dbReference>
<protein>
    <recommendedName>
        <fullName evidence="8">Peptidase M14 domain-containing protein</fullName>
    </recommendedName>
</protein>
<accession>A0A5K7YGD9</accession>
<dbReference type="GO" id="GO:0005615">
    <property type="term" value="C:extracellular space"/>
    <property type="evidence" value="ECO:0007669"/>
    <property type="project" value="TreeGrafter"/>
</dbReference>
<name>A0A5K7YGD9_9BACT</name>
<feature type="region of interest" description="Disordered" evidence="7">
    <location>
        <begin position="373"/>
        <end position="402"/>
    </location>
</feature>
<evidence type="ECO:0000256" key="3">
    <source>
        <dbReference type="ARBA" id="ARBA00022670"/>
    </source>
</evidence>
<evidence type="ECO:0000256" key="1">
    <source>
        <dbReference type="ARBA" id="ARBA00001947"/>
    </source>
</evidence>
<dbReference type="GO" id="GO:0008270">
    <property type="term" value="F:zinc ion binding"/>
    <property type="evidence" value="ECO:0007669"/>
    <property type="project" value="InterPro"/>
</dbReference>
<dbReference type="PANTHER" id="PTHR11705">
    <property type="entry name" value="PROTEASE FAMILY M14 CARBOXYPEPTIDASE A,B"/>
    <property type="match status" value="1"/>
</dbReference>
<gene>
    <name evidence="9" type="ORF">DSCA_20680</name>
</gene>
<dbReference type="PANTHER" id="PTHR11705:SF143">
    <property type="entry name" value="SLL0236 PROTEIN"/>
    <property type="match status" value="1"/>
</dbReference>
<evidence type="ECO:0000256" key="6">
    <source>
        <dbReference type="ARBA" id="ARBA00023049"/>
    </source>
</evidence>
<keyword evidence="3" id="KW-0645">Protease</keyword>
<comment type="similarity">
    <text evidence="2">Belongs to the peptidase M14 family.</text>
</comment>
<dbReference type="KEGG" id="dalk:DSCA_20680"/>
<dbReference type="SUPFAM" id="SSF53187">
    <property type="entry name" value="Zn-dependent exopeptidases"/>
    <property type="match status" value="1"/>
</dbReference>
<dbReference type="Pfam" id="PF00246">
    <property type="entry name" value="Peptidase_M14"/>
    <property type="match status" value="1"/>
</dbReference>
<dbReference type="AlphaFoldDB" id="A0A5K7YGD9"/>
<dbReference type="RefSeq" id="WP_155316330.1">
    <property type="nucleotide sequence ID" value="NZ_AP021874.1"/>
</dbReference>
<dbReference type="EMBL" id="AP021874">
    <property type="protein sequence ID" value="BBO68138.1"/>
    <property type="molecule type" value="Genomic_DNA"/>
</dbReference>
<dbReference type="Gene3D" id="3.40.630.10">
    <property type="entry name" value="Zn peptidases"/>
    <property type="match status" value="1"/>
</dbReference>
<evidence type="ECO:0000256" key="4">
    <source>
        <dbReference type="ARBA" id="ARBA00022801"/>
    </source>
</evidence>
<sequence>MNNRLVTVLAFFITVSIVFCEVSSVFAKTDIVPGGPWITDNQNVNLSRLSSYDELVKRLHQIEKSSKGLIELEVIGLTNYDRNVYMAKVGDPSRTPVMIMTQQHGNEPMTTEAALKVLKELGTGSKNVQGILDELYVLIIVRVNPEGSELFTRGNADFTAPPRDSRSCFDSDGNVDPALIDQGRGVYSTTYVDPDGNLFSNYDINRYHWEDWSQSDQILCNPGLPGRHFDPDLCPVPEAVAVIEAFKNYRPIWMADFHHQGTYVTDDGENVTSSILWPRNENVIEEFVDLSKQLCVKIYDHMQQFGFATITLYPGGTFAGIARNAYGLAGAGSILVELKGGIGQKQSGMIIKHAYEQMWSILEATADGSLYEIDPTRSDEIPPRGTYYYKDIPPNENDDDGE</sequence>
<dbReference type="OrthoDB" id="3347322at2"/>
<proteinExistence type="inferred from homology"/>
<dbReference type="GO" id="GO:0004181">
    <property type="term" value="F:metallocarboxypeptidase activity"/>
    <property type="evidence" value="ECO:0007669"/>
    <property type="project" value="InterPro"/>
</dbReference>
<keyword evidence="5" id="KW-0862">Zinc</keyword>
<evidence type="ECO:0000313" key="9">
    <source>
        <dbReference type="EMBL" id="BBO68138.1"/>
    </source>
</evidence>
<dbReference type="SMART" id="SM00631">
    <property type="entry name" value="Zn_pept"/>
    <property type="match status" value="1"/>
</dbReference>
<evidence type="ECO:0000313" key="10">
    <source>
        <dbReference type="Proteomes" id="UP000427906"/>
    </source>
</evidence>